<feature type="transmembrane region" description="Helical" evidence="1">
    <location>
        <begin position="263"/>
        <end position="286"/>
    </location>
</feature>
<sequence length="539" mass="60521">MAYLLDRLIRLLALIILLVFFCEAYSIKCSNSRQNSTLMKPSKDGVEGRYTVEWCTKRTKNDTVWDLQIFFNRKNPSKCSYRDKHSAKIEDLDSKDVNCSFVCLSTEIDLIFNACYRLEQLFRTQGSAKSITNYNISNEYSIETFTRSVFTANEINHGDYISVNFFFGMVPVTSYEVTLCKLNDESYDREQSCEEVTQNCTIVVSPHGVTCRLRPLPPAAYELQLTHTAPWTLGHFMRERTHVRRLFNVTAPAPVKVATPRRAGWWIGAGVLGVLCGCAGVALLVLRMRRHSLLRKHVLRDWLHREESSSKPLPYPGGGGGGGGGSAGPILVVYAREGPALTPFIDALKQLLETVAPGQIYDLYDPSTTALAASSGDAWVRAMLARRDTRLVLLQTPALQATVNHTVNSEEPLLGRRGVYRCPLAGDWLLPLVIRIATSHNPPAPYRHYYLATLENLETETLPLTVPFRRYVLPSHALSLLQHLSPSLSDPPTNAVLLTPSPSEADQRRWIDEMARAAIDFVDYARAHPDYLSENLMFI</sequence>
<feature type="chain" id="PRO_5047205175" description="SEFIR domain-containing protein" evidence="2">
    <location>
        <begin position="25"/>
        <end position="539"/>
    </location>
</feature>
<evidence type="ECO:0000313" key="3">
    <source>
        <dbReference type="EMBL" id="CAH0692645.1"/>
    </source>
</evidence>
<protein>
    <recommendedName>
        <fullName evidence="5">SEFIR domain-containing protein</fullName>
    </recommendedName>
</protein>
<keyword evidence="1" id="KW-0472">Membrane</keyword>
<dbReference type="EMBL" id="OU963900">
    <property type="protein sequence ID" value="CAH0692645.1"/>
    <property type="molecule type" value="Genomic_DNA"/>
</dbReference>
<organism evidence="3 4">
    <name type="scientific">Chilo suppressalis</name>
    <name type="common">Asiatic rice borer moth</name>
    <dbReference type="NCBI Taxonomy" id="168631"/>
    <lineage>
        <taxon>Eukaryota</taxon>
        <taxon>Metazoa</taxon>
        <taxon>Ecdysozoa</taxon>
        <taxon>Arthropoda</taxon>
        <taxon>Hexapoda</taxon>
        <taxon>Insecta</taxon>
        <taxon>Pterygota</taxon>
        <taxon>Neoptera</taxon>
        <taxon>Endopterygota</taxon>
        <taxon>Lepidoptera</taxon>
        <taxon>Glossata</taxon>
        <taxon>Ditrysia</taxon>
        <taxon>Pyraloidea</taxon>
        <taxon>Crambidae</taxon>
        <taxon>Crambinae</taxon>
        <taxon>Chilo</taxon>
    </lineage>
</organism>
<dbReference type="Proteomes" id="UP001153292">
    <property type="component" value="Chromosome 7"/>
</dbReference>
<feature type="signal peptide" evidence="2">
    <location>
        <begin position="1"/>
        <end position="24"/>
    </location>
</feature>
<name>A0ABN8EF11_CHISP</name>
<reference evidence="3" key="1">
    <citation type="submission" date="2021-12" db="EMBL/GenBank/DDBJ databases">
        <authorList>
            <person name="King R."/>
        </authorList>
    </citation>
    <scope>NUCLEOTIDE SEQUENCE</scope>
</reference>
<proteinExistence type="predicted"/>
<evidence type="ECO:0008006" key="5">
    <source>
        <dbReference type="Google" id="ProtNLM"/>
    </source>
</evidence>
<accession>A0ABN8EF11</accession>
<gene>
    <name evidence="3" type="ORF">CHILSU_LOCUS10141</name>
</gene>
<evidence type="ECO:0000256" key="1">
    <source>
        <dbReference type="SAM" id="Phobius"/>
    </source>
</evidence>
<keyword evidence="2" id="KW-0732">Signal</keyword>
<evidence type="ECO:0000313" key="4">
    <source>
        <dbReference type="Proteomes" id="UP001153292"/>
    </source>
</evidence>
<keyword evidence="1" id="KW-0812">Transmembrane</keyword>
<keyword evidence="1" id="KW-1133">Transmembrane helix</keyword>
<evidence type="ECO:0000256" key="2">
    <source>
        <dbReference type="SAM" id="SignalP"/>
    </source>
</evidence>
<keyword evidence="4" id="KW-1185">Reference proteome</keyword>